<proteinExistence type="predicted"/>
<dbReference type="Proteomes" id="UP000037122">
    <property type="component" value="Unassembled WGS sequence"/>
</dbReference>
<evidence type="ECO:0000313" key="1">
    <source>
        <dbReference type="EMBL" id="KND98525.1"/>
    </source>
</evidence>
<evidence type="ECO:0000313" key="2">
    <source>
        <dbReference type="Proteomes" id="UP000037122"/>
    </source>
</evidence>
<dbReference type="VEuPathDB" id="FungiDB:QG37_04418"/>
<protein>
    <submittedName>
        <fullName evidence="1">Uncharacterized protein</fullName>
    </submittedName>
</protein>
<name>A0A0L0NY07_CANAR</name>
<reference evidence="2" key="1">
    <citation type="journal article" date="2015" name="BMC Genomics">
        <title>Draft genome of a commonly misdiagnosed multidrug resistant pathogen Candida auris.</title>
        <authorList>
            <person name="Chatterjee S."/>
            <person name="Alampalli S.V."/>
            <person name="Nageshan R.K."/>
            <person name="Chettiar S.T."/>
            <person name="Joshi S."/>
            <person name="Tatu U.S."/>
        </authorList>
    </citation>
    <scope>NUCLEOTIDE SEQUENCE [LARGE SCALE GENOMIC DNA]</scope>
    <source>
        <strain evidence="2">6684</strain>
    </source>
</reference>
<dbReference type="AlphaFoldDB" id="A0A0L0NY07"/>
<sequence>MVLGNMNKWEDFAPRRKGSYLYVWDFGEIRLEEHPKQINWRSNAEGMTKIEQGELSNCADIKLSLGR</sequence>
<accession>A0A0L0NY07</accession>
<organism evidence="1 2">
    <name type="scientific">Candidozyma auris</name>
    <name type="common">Yeast</name>
    <name type="synonym">Candida auris</name>
    <dbReference type="NCBI Taxonomy" id="498019"/>
    <lineage>
        <taxon>Eukaryota</taxon>
        <taxon>Fungi</taxon>
        <taxon>Dikarya</taxon>
        <taxon>Ascomycota</taxon>
        <taxon>Saccharomycotina</taxon>
        <taxon>Pichiomycetes</taxon>
        <taxon>Metschnikowiaceae</taxon>
        <taxon>Candidozyma</taxon>
    </lineage>
</organism>
<dbReference type="EMBL" id="LGST01000031">
    <property type="protein sequence ID" value="KND98525.1"/>
    <property type="molecule type" value="Genomic_DNA"/>
</dbReference>
<comment type="caution">
    <text evidence="1">The sequence shown here is derived from an EMBL/GenBank/DDBJ whole genome shotgun (WGS) entry which is preliminary data.</text>
</comment>
<gene>
    <name evidence="1" type="ORF">QG37_04418</name>
</gene>